<dbReference type="GO" id="GO:0046872">
    <property type="term" value="F:metal ion binding"/>
    <property type="evidence" value="ECO:0007669"/>
    <property type="project" value="InterPro"/>
</dbReference>
<dbReference type="PANTHER" id="PTHR11851:SF49">
    <property type="entry name" value="MITOCHONDRIAL-PROCESSING PEPTIDASE SUBUNIT ALPHA"/>
    <property type="match status" value="1"/>
</dbReference>
<evidence type="ECO:0000313" key="8">
    <source>
        <dbReference type="EMBL" id="GAO50047.1"/>
    </source>
</evidence>
<dbReference type="InterPro" id="IPR007863">
    <property type="entry name" value="Peptidase_M16_C"/>
</dbReference>
<reference evidence="8 9" key="2">
    <citation type="journal article" date="2014" name="J. Gen. Appl. Microbiol.">
        <title>The early diverging ascomycetous budding yeast Saitoella complicata has three histone deacetylases belonging to the Clr6, Hos2, and Rpd3 lineages.</title>
        <authorList>
            <person name="Nishida H."/>
            <person name="Matsumoto T."/>
            <person name="Kondo S."/>
            <person name="Hamamoto M."/>
            <person name="Yoshikawa H."/>
        </authorList>
    </citation>
    <scope>NUCLEOTIDE SEQUENCE [LARGE SCALE GENOMIC DNA]</scope>
    <source>
        <strain evidence="8 9">NRRL Y-17804</strain>
    </source>
</reference>
<dbReference type="InterPro" id="IPR050361">
    <property type="entry name" value="MPP/UQCRC_Complex"/>
</dbReference>
<protein>
    <recommendedName>
        <fullName evidence="3">Alpha-MPP</fullName>
    </recommendedName>
    <alternativeName>
        <fullName evidence="4">Inactive zinc metalloprotease alpha</fullName>
    </alternativeName>
</protein>
<evidence type="ECO:0000259" key="7">
    <source>
        <dbReference type="Pfam" id="PF05193"/>
    </source>
</evidence>
<dbReference type="Gene3D" id="3.30.830.10">
    <property type="entry name" value="Metalloenzyme, LuxS/M16 peptidase-like"/>
    <property type="match status" value="2"/>
</dbReference>
<evidence type="ECO:0000256" key="2">
    <source>
        <dbReference type="ARBA" id="ARBA00007261"/>
    </source>
</evidence>
<comment type="function">
    <text evidence="1">Substrate recognition and binding subunit of the essential mitochondrial processing protease (MPP), which cleaves the mitochondrial sequence off newly imported precursors proteins.</text>
</comment>
<accession>A0A0E9NJJ3</accession>
<gene>
    <name evidence="8" type="ORF">G7K_4182-t1</name>
</gene>
<keyword evidence="9" id="KW-1185">Reference proteome</keyword>
<dbReference type="AlphaFoldDB" id="A0A0E9NJJ3"/>
<reference evidence="8 9" key="3">
    <citation type="journal article" date="2015" name="Genome Announc.">
        <title>Draft Genome Sequence of the Archiascomycetous Yeast Saitoella complicata.</title>
        <authorList>
            <person name="Yamauchi K."/>
            <person name="Kondo S."/>
            <person name="Hamamoto M."/>
            <person name="Takahashi Y."/>
            <person name="Ogura Y."/>
            <person name="Hayashi T."/>
            <person name="Nishida H."/>
        </authorList>
    </citation>
    <scope>NUCLEOTIDE SEQUENCE [LARGE SCALE GENOMIC DNA]</scope>
    <source>
        <strain evidence="8 9">NRRL Y-17804</strain>
    </source>
</reference>
<organism evidence="8 9">
    <name type="scientific">Saitoella complicata (strain BCRC 22490 / CBS 7301 / JCM 7358 / NBRC 10748 / NRRL Y-17804)</name>
    <dbReference type="NCBI Taxonomy" id="698492"/>
    <lineage>
        <taxon>Eukaryota</taxon>
        <taxon>Fungi</taxon>
        <taxon>Dikarya</taxon>
        <taxon>Ascomycota</taxon>
        <taxon>Taphrinomycotina</taxon>
        <taxon>Taphrinomycotina incertae sedis</taxon>
        <taxon>Saitoella</taxon>
    </lineage>
</organism>
<name>A0A0E9NJJ3_SAICN</name>
<dbReference type="FunFam" id="3.30.830.10:FF:000032">
    <property type="entry name" value="Mitochondrial processing peptidase, alpha subunit"/>
    <property type="match status" value="1"/>
</dbReference>
<dbReference type="PANTHER" id="PTHR11851">
    <property type="entry name" value="METALLOPROTEASE"/>
    <property type="match status" value="1"/>
</dbReference>
<evidence type="ECO:0000256" key="3">
    <source>
        <dbReference type="ARBA" id="ARBA00030006"/>
    </source>
</evidence>
<dbReference type="PROSITE" id="PS00143">
    <property type="entry name" value="INSULINASE"/>
    <property type="match status" value="1"/>
</dbReference>
<evidence type="ECO:0000256" key="4">
    <source>
        <dbReference type="ARBA" id="ARBA00032315"/>
    </source>
</evidence>
<comment type="caution">
    <text evidence="8">The sequence shown here is derived from an EMBL/GenBank/DDBJ whole genome shotgun (WGS) entry which is preliminary data.</text>
</comment>
<dbReference type="InterPro" id="IPR011249">
    <property type="entry name" value="Metalloenz_LuxS/M16"/>
</dbReference>
<reference evidence="8 9" key="1">
    <citation type="journal article" date="2011" name="J. Gen. Appl. Microbiol.">
        <title>Draft genome sequencing of the enigmatic yeast Saitoella complicata.</title>
        <authorList>
            <person name="Nishida H."/>
            <person name="Hamamoto M."/>
            <person name="Sugiyama J."/>
        </authorList>
    </citation>
    <scope>NUCLEOTIDE SEQUENCE [LARGE SCALE GENOMIC DNA]</scope>
    <source>
        <strain evidence="8 9">NRRL Y-17804</strain>
    </source>
</reference>
<comment type="similarity">
    <text evidence="2 5">Belongs to the peptidase M16 family.</text>
</comment>
<evidence type="ECO:0000259" key="6">
    <source>
        <dbReference type="Pfam" id="PF00675"/>
    </source>
</evidence>
<dbReference type="GO" id="GO:0004222">
    <property type="term" value="F:metalloendopeptidase activity"/>
    <property type="evidence" value="ECO:0007669"/>
    <property type="project" value="InterPro"/>
</dbReference>
<dbReference type="Proteomes" id="UP000033140">
    <property type="component" value="Unassembled WGS sequence"/>
</dbReference>
<dbReference type="InterPro" id="IPR011765">
    <property type="entry name" value="Pept_M16_N"/>
</dbReference>
<dbReference type="InterPro" id="IPR001431">
    <property type="entry name" value="Pept_M16_Zn_BS"/>
</dbReference>
<evidence type="ECO:0000256" key="5">
    <source>
        <dbReference type="RuleBase" id="RU004447"/>
    </source>
</evidence>
<dbReference type="GO" id="GO:0005739">
    <property type="term" value="C:mitochondrion"/>
    <property type="evidence" value="ECO:0007669"/>
    <property type="project" value="TreeGrafter"/>
</dbReference>
<proteinExistence type="inferred from homology"/>
<feature type="domain" description="Peptidase M16 N-terminal" evidence="6">
    <location>
        <begin position="64"/>
        <end position="210"/>
    </location>
</feature>
<evidence type="ECO:0000313" key="9">
    <source>
        <dbReference type="Proteomes" id="UP000033140"/>
    </source>
</evidence>
<dbReference type="OMA" id="LKYHHSP"/>
<dbReference type="EMBL" id="BACD03000028">
    <property type="protein sequence ID" value="GAO50047.1"/>
    <property type="molecule type" value="Genomic_DNA"/>
</dbReference>
<dbReference type="Pfam" id="PF00675">
    <property type="entry name" value="Peptidase_M16"/>
    <property type="match status" value="1"/>
</dbReference>
<dbReference type="GO" id="GO:0006627">
    <property type="term" value="P:protein processing involved in protein targeting to mitochondrion"/>
    <property type="evidence" value="ECO:0007669"/>
    <property type="project" value="TreeGrafter"/>
</dbReference>
<dbReference type="SUPFAM" id="SSF63411">
    <property type="entry name" value="LuxS/MPP-like metallohydrolase"/>
    <property type="match status" value="2"/>
</dbReference>
<evidence type="ECO:0000256" key="1">
    <source>
        <dbReference type="ARBA" id="ARBA00002123"/>
    </source>
</evidence>
<feature type="domain" description="Peptidase M16 C-terminal" evidence="7">
    <location>
        <begin position="217"/>
        <end position="431"/>
    </location>
</feature>
<sequence length="561" mass="60772">MLPLGRRLNSAGGVRAFSTALRRPLAPLRTVSTLPSLRRSSGLAAGQRDPAELDQITRLPNGLRVATEALPGHFAAVGVYVEGGSRFEPPELSGCSHIMDRLAFKSTKTRSIDDMQGVLQEMGGTYMCSSSREAVMYQAAAFNQDIERMTEVLADTIINPQITEDEVETQKLTAEYEIEQIWGKPDMILPELAHMAAFRDNTLGNALLCPAERLPLINSDVMKQYRNAFYQPERTVVAFAGVAHEEALRIVERHFGDWKSATPGESAVSTGTLDGIFKSLFAGSGGQPPLISTPAHYTGGSIVLPTTAKVPDYTHCFIAFEGLPISDPDVYALAVLQLIIGSGSSFSAGGPGKGMFARAFTKVLNRYRWIDSFMSFNHSYSDSGLFGVSASVEHRAANVVAEVICQELALTMHSGAGGITQLEVDNAKRQLRSSLLMNLESRMIQVEDLGRQVQVHGRKVGVQEMCESISALSVDDITRVAQRVMKGAVVNVGEGSGRPTVVLHGPNVENIGDVFACCDKYGLGRGAPDKGYTRGGKQHFTPSKISYNPIFLLSYLPQEVL</sequence>
<dbReference type="Pfam" id="PF05193">
    <property type="entry name" value="Peptidase_M16_C"/>
    <property type="match status" value="1"/>
</dbReference>
<dbReference type="STRING" id="698492.A0A0E9NJJ3"/>